<evidence type="ECO:0000256" key="1">
    <source>
        <dbReference type="SAM" id="MobiDB-lite"/>
    </source>
</evidence>
<evidence type="ECO:0000313" key="2">
    <source>
        <dbReference type="EMBL" id="KAF5675916.1"/>
    </source>
</evidence>
<sequence length="349" mass="39611">MVEPMDIDGESLDIDVGAGIDINSEPFQNDQLEIGEPMEIDGESFNMDPGDPMDIDGESFNIDPGDPMDIDSNPVLMRPEDNAFSNAKPIDSQNTTAWTPMKTKSEQNTFRKLSKRNKKLKQVKTRRDGINKLSSRKSKNQLERSTGQDMKQRGLPHHQKRQPFELSEKDVEKTAKRNLARVTSLYHRLIGHEPLDSFAHNCEKTIPDWILLLRKTTLPGSMSSSHPGIITAFKAGDTVICGKQGTYLLRRLAYVQLMRLFSSLEAMIKTEREAGHIPRKPGYSNASVALDIYMSAQKSHLHSDNLRRELKERKRTGGSWRDLSEPSPLFTMVYSQASEPSVYEWYPFL</sequence>
<evidence type="ECO:0000313" key="3">
    <source>
        <dbReference type="Proteomes" id="UP000562682"/>
    </source>
</evidence>
<dbReference type="Proteomes" id="UP000562682">
    <property type="component" value="Unassembled WGS sequence"/>
</dbReference>
<dbReference type="EMBL" id="JAAOAK010000300">
    <property type="protein sequence ID" value="KAF5675916.1"/>
    <property type="molecule type" value="Genomic_DNA"/>
</dbReference>
<proteinExistence type="predicted"/>
<dbReference type="AlphaFoldDB" id="A0A8H5WXP5"/>
<accession>A0A8H5WXP5</accession>
<protein>
    <submittedName>
        <fullName evidence="2">Uncharacterized protein</fullName>
    </submittedName>
</protein>
<gene>
    <name evidence="2" type="ORF">FDENT_9633</name>
</gene>
<name>A0A8H5WXP5_9HYPO</name>
<feature type="region of interest" description="Disordered" evidence="1">
    <location>
        <begin position="103"/>
        <end position="171"/>
    </location>
</feature>
<comment type="caution">
    <text evidence="2">The sequence shown here is derived from an EMBL/GenBank/DDBJ whole genome shotgun (WGS) entry which is preliminary data.</text>
</comment>
<feature type="compositionally biased region" description="Basic and acidic residues" evidence="1">
    <location>
        <begin position="162"/>
        <end position="171"/>
    </location>
</feature>
<organism evidence="2 3">
    <name type="scientific">Fusarium denticulatum</name>
    <dbReference type="NCBI Taxonomy" id="48507"/>
    <lineage>
        <taxon>Eukaryota</taxon>
        <taxon>Fungi</taxon>
        <taxon>Dikarya</taxon>
        <taxon>Ascomycota</taxon>
        <taxon>Pezizomycotina</taxon>
        <taxon>Sordariomycetes</taxon>
        <taxon>Hypocreomycetidae</taxon>
        <taxon>Hypocreales</taxon>
        <taxon>Nectriaceae</taxon>
        <taxon>Fusarium</taxon>
        <taxon>Fusarium fujikuroi species complex</taxon>
    </lineage>
</organism>
<feature type="compositionally biased region" description="Basic residues" evidence="1">
    <location>
        <begin position="112"/>
        <end position="124"/>
    </location>
</feature>
<reference evidence="2 3" key="1">
    <citation type="submission" date="2020-05" db="EMBL/GenBank/DDBJ databases">
        <title>Identification and distribution of gene clusters putatively required for synthesis of sphingolipid metabolism inhibitors in phylogenetically diverse species of the filamentous fungus Fusarium.</title>
        <authorList>
            <person name="Kim H.-S."/>
            <person name="Busman M."/>
            <person name="Brown D.W."/>
            <person name="Divon H."/>
            <person name="Uhlig S."/>
            <person name="Proctor R.H."/>
        </authorList>
    </citation>
    <scope>NUCLEOTIDE SEQUENCE [LARGE SCALE GENOMIC DNA]</scope>
    <source>
        <strain evidence="2 3">NRRL 25311</strain>
    </source>
</reference>
<keyword evidence="3" id="KW-1185">Reference proteome</keyword>